<proteinExistence type="inferred from homology"/>
<accession>A0A2T0VZJ4</accession>
<feature type="transmembrane region" description="Helical" evidence="2">
    <location>
        <begin position="185"/>
        <end position="212"/>
    </location>
</feature>
<organism evidence="3 4">
    <name type="scientific">Yoonia maritima</name>
    <dbReference type="NCBI Taxonomy" id="1435347"/>
    <lineage>
        <taxon>Bacteria</taxon>
        <taxon>Pseudomonadati</taxon>
        <taxon>Pseudomonadota</taxon>
        <taxon>Alphaproteobacteria</taxon>
        <taxon>Rhodobacterales</taxon>
        <taxon>Paracoccaceae</taxon>
        <taxon>Yoonia</taxon>
    </lineage>
</organism>
<dbReference type="GO" id="GO:0005886">
    <property type="term" value="C:plasma membrane"/>
    <property type="evidence" value="ECO:0007669"/>
    <property type="project" value="TreeGrafter"/>
</dbReference>
<protein>
    <submittedName>
        <fullName evidence="3">Flagellar biosynthetic protein FlhB</fullName>
    </submittedName>
</protein>
<gene>
    <name evidence="3" type="ORF">CLV80_10593</name>
</gene>
<keyword evidence="3" id="KW-0282">Flagellum</keyword>
<dbReference type="AlphaFoldDB" id="A0A2T0VZJ4"/>
<evidence type="ECO:0000256" key="2">
    <source>
        <dbReference type="SAM" id="Phobius"/>
    </source>
</evidence>
<comment type="caution">
    <text evidence="3">The sequence shown here is derived from an EMBL/GenBank/DDBJ whole genome shotgun (WGS) entry which is preliminary data.</text>
</comment>
<dbReference type="InterPro" id="IPR029025">
    <property type="entry name" value="T3SS_substrate_exporter_C"/>
</dbReference>
<dbReference type="SUPFAM" id="SSF160544">
    <property type="entry name" value="EscU C-terminal domain-like"/>
    <property type="match status" value="1"/>
</dbReference>
<feature type="transmembrane region" description="Helical" evidence="2">
    <location>
        <begin position="35"/>
        <end position="54"/>
    </location>
</feature>
<dbReference type="PANTHER" id="PTHR30531">
    <property type="entry name" value="FLAGELLAR BIOSYNTHETIC PROTEIN FLHB"/>
    <property type="match status" value="1"/>
</dbReference>
<dbReference type="EMBL" id="PVTP01000005">
    <property type="protein sequence ID" value="PRY77610.1"/>
    <property type="molecule type" value="Genomic_DNA"/>
</dbReference>
<name>A0A2T0VZJ4_9RHOB</name>
<keyword evidence="3" id="KW-0966">Cell projection</keyword>
<dbReference type="Gene3D" id="3.40.1690.10">
    <property type="entry name" value="secretion proteins EscU"/>
    <property type="match status" value="1"/>
</dbReference>
<dbReference type="Proteomes" id="UP000238007">
    <property type="component" value="Unassembled WGS sequence"/>
</dbReference>
<dbReference type="PANTHER" id="PTHR30531:SF12">
    <property type="entry name" value="FLAGELLAR BIOSYNTHETIC PROTEIN FLHB"/>
    <property type="match status" value="1"/>
</dbReference>
<dbReference type="InterPro" id="IPR006135">
    <property type="entry name" value="T3SS_substrate_exporter"/>
</dbReference>
<keyword evidence="2" id="KW-1133">Transmembrane helix</keyword>
<comment type="similarity">
    <text evidence="1">Belongs to the type III secretion exporter family.</text>
</comment>
<feature type="transmembrane region" description="Helical" evidence="2">
    <location>
        <begin position="91"/>
        <end position="111"/>
    </location>
</feature>
<keyword evidence="2" id="KW-0472">Membrane</keyword>
<dbReference type="RefSeq" id="WP_106357143.1">
    <property type="nucleotide sequence ID" value="NZ_PVTP01000005.1"/>
</dbReference>
<dbReference type="GO" id="GO:0009306">
    <property type="term" value="P:protein secretion"/>
    <property type="evidence" value="ECO:0007669"/>
    <property type="project" value="InterPro"/>
</dbReference>
<evidence type="ECO:0000313" key="3">
    <source>
        <dbReference type="EMBL" id="PRY77610.1"/>
    </source>
</evidence>
<sequence>MSEDASSKQFEASQKKLDDAREKGEFARSADLTTAAVYAGFLLTGITLGPQALMDLGSMLSAMLSQSDEISTLLFDGSAQPLLGGIIRASVFNIGVWFVIPALCAVLCILAQRAFVIAPNKIAPKLSRISLISGVSNKFGRQALFEFAKSFSKLLIYAVILGVFLRSQKDQILGSMYLPPALVVAVLGAMLLKLLAIVATVAIAIGGFDYLWQRAEHLRKNRMSRQDLIDETKQSEGDQIMKQQRRMKGQAIAMNKMLADVPTADVIIVNPTHYAVALKWDRASMGAPVCVAKGVDESAAKIREIAFEHGVPVHSDPPTARALHASVEIGDTVASEHYRAVAAAIRFADTMRKKARN</sequence>
<evidence type="ECO:0000313" key="4">
    <source>
        <dbReference type="Proteomes" id="UP000238007"/>
    </source>
</evidence>
<dbReference type="OrthoDB" id="9807950at2"/>
<dbReference type="PRINTS" id="PR00950">
    <property type="entry name" value="TYPE3IMSPROT"/>
</dbReference>
<feature type="transmembrane region" description="Helical" evidence="2">
    <location>
        <begin position="147"/>
        <end position="165"/>
    </location>
</feature>
<keyword evidence="3" id="KW-0969">Cilium</keyword>
<keyword evidence="4" id="KW-1185">Reference proteome</keyword>
<keyword evidence="2" id="KW-0812">Transmembrane</keyword>
<dbReference type="Pfam" id="PF01312">
    <property type="entry name" value="Bac_export_2"/>
    <property type="match status" value="1"/>
</dbReference>
<evidence type="ECO:0000256" key="1">
    <source>
        <dbReference type="ARBA" id="ARBA00010690"/>
    </source>
</evidence>
<reference evidence="3 4" key="1">
    <citation type="submission" date="2018-03" db="EMBL/GenBank/DDBJ databases">
        <title>Genomic Encyclopedia of Archaeal and Bacterial Type Strains, Phase II (KMG-II): from individual species to whole genera.</title>
        <authorList>
            <person name="Goeker M."/>
        </authorList>
    </citation>
    <scope>NUCLEOTIDE SEQUENCE [LARGE SCALE GENOMIC DNA]</scope>
    <source>
        <strain evidence="3 4">DSM 101533</strain>
    </source>
</reference>